<evidence type="ECO:0008006" key="3">
    <source>
        <dbReference type="Google" id="ProtNLM"/>
    </source>
</evidence>
<keyword evidence="2" id="KW-1185">Reference proteome</keyword>
<evidence type="ECO:0000313" key="1">
    <source>
        <dbReference type="EMBL" id="MCB6182577.1"/>
    </source>
</evidence>
<dbReference type="EMBL" id="JAJBZT010000002">
    <property type="protein sequence ID" value="MCB6182577.1"/>
    <property type="molecule type" value="Genomic_DNA"/>
</dbReference>
<gene>
    <name evidence="1" type="ORF">LIN78_03305</name>
</gene>
<organism evidence="1 2">
    <name type="scientific">Leeia speluncae</name>
    <dbReference type="NCBI Taxonomy" id="2884804"/>
    <lineage>
        <taxon>Bacteria</taxon>
        <taxon>Pseudomonadati</taxon>
        <taxon>Pseudomonadota</taxon>
        <taxon>Betaproteobacteria</taxon>
        <taxon>Neisseriales</taxon>
        <taxon>Leeiaceae</taxon>
        <taxon>Leeia</taxon>
    </lineage>
</organism>
<proteinExistence type="predicted"/>
<reference evidence="1" key="1">
    <citation type="submission" date="2021-10" db="EMBL/GenBank/DDBJ databases">
        <title>The complete genome sequence of Leeia sp. TBRC 13508.</title>
        <authorList>
            <person name="Charoenyingcharoen P."/>
            <person name="Yukphan P."/>
        </authorList>
    </citation>
    <scope>NUCLEOTIDE SEQUENCE</scope>
    <source>
        <strain evidence="1">TBRC 13508</strain>
    </source>
</reference>
<name>A0ABS8D342_9NEIS</name>
<accession>A0ABS8D342</accession>
<dbReference type="RefSeq" id="WP_227178440.1">
    <property type="nucleotide sequence ID" value="NZ_JAJBZT010000002.1"/>
</dbReference>
<comment type="caution">
    <text evidence="1">The sequence shown here is derived from an EMBL/GenBank/DDBJ whole genome shotgun (WGS) entry which is preliminary data.</text>
</comment>
<dbReference type="Proteomes" id="UP001165395">
    <property type="component" value="Unassembled WGS sequence"/>
</dbReference>
<protein>
    <recommendedName>
        <fullName evidence="3">LAGLIDADG homing endonuclease</fullName>
    </recommendedName>
</protein>
<evidence type="ECO:0000313" key="2">
    <source>
        <dbReference type="Proteomes" id="UP001165395"/>
    </source>
</evidence>
<sequence length="229" mass="27025">MANNLSADLIERIRNYQIEKKLLKKSHHFVFDCPLNFSRPCHPRYIWIGLNPGDDNSDWETTDQKNDEETRDRNFQEVYGRSRGSKTRMTKMRHFLGQEVFDQTTHTELFFWCSRNLQNDFEKRYGTQFSKSPHLEFCIEVNKELVNRIEPRAIFFESLDRISILQKSFSLEKINSYPAGDRRVDEYVMDGKFRLINFDHLSAGPPMSKHRQEVSRVVRALIGAAADNL</sequence>